<keyword evidence="3" id="KW-1185">Reference proteome</keyword>
<feature type="compositionally biased region" description="Pro residues" evidence="1">
    <location>
        <begin position="1"/>
        <end position="12"/>
    </location>
</feature>
<feature type="compositionally biased region" description="Basic and acidic residues" evidence="1">
    <location>
        <begin position="177"/>
        <end position="193"/>
    </location>
</feature>
<protein>
    <submittedName>
        <fullName evidence="2">Uncharacterized protein</fullName>
    </submittedName>
</protein>
<feature type="compositionally biased region" description="Basic residues" evidence="1">
    <location>
        <begin position="76"/>
        <end position="95"/>
    </location>
</feature>
<proteinExistence type="predicted"/>
<reference evidence="3" key="1">
    <citation type="journal article" date="2013" name="Nature">
        <title>Pan genome of the phytoplankton Emiliania underpins its global distribution.</title>
        <authorList>
            <person name="Read B.A."/>
            <person name="Kegel J."/>
            <person name="Klute M.J."/>
            <person name="Kuo A."/>
            <person name="Lefebvre S.C."/>
            <person name="Maumus F."/>
            <person name="Mayer C."/>
            <person name="Miller J."/>
            <person name="Monier A."/>
            <person name="Salamov A."/>
            <person name="Young J."/>
            <person name="Aguilar M."/>
            <person name="Claverie J.M."/>
            <person name="Frickenhaus S."/>
            <person name="Gonzalez K."/>
            <person name="Herman E.K."/>
            <person name="Lin Y.C."/>
            <person name="Napier J."/>
            <person name="Ogata H."/>
            <person name="Sarno A.F."/>
            <person name="Shmutz J."/>
            <person name="Schroeder D."/>
            <person name="de Vargas C."/>
            <person name="Verret F."/>
            <person name="von Dassow P."/>
            <person name="Valentin K."/>
            <person name="Van de Peer Y."/>
            <person name="Wheeler G."/>
            <person name="Dacks J.B."/>
            <person name="Delwiche C.F."/>
            <person name="Dyhrman S.T."/>
            <person name="Glockner G."/>
            <person name="John U."/>
            <person name="Richards T."/>
            <person name="Worden A.Z."/>
            <person name="Zhang X."/>
            <person name="Grigoriev I.V."/>
            <person name="Allen A.E."/>
            <person name="Bidle K."/>
            <person name="Borodovsky M."/>
            <person name="Bowler C."/>
            <person name="Brownlee C."/>
            <person name="Cock J.M."/>
            <person name="Elias M."/>
            <person name="Gladyshev V.N."/>
            <person name="Groth M."/>
            <person name="Guda C."/>
            <person name="Hadaegh A."/>
            <person name="Iglesias-Rodriguez M.D."/>
            <person name="Jenkins J."/>
            <person name="Jones B.M."/>
            <person name="Lawson T."/>
            <person name="Leese F."/>
            <person name="Lindquist E."/>
            <person name="Lobanov A."/>
            <person name="Lomsadze A."/>
            <person name="Malik S.B."/>
            <person name="Marsh M.E."/>
            <person name="Mackinder L."/>
            <person name="Mock T."/>
            <person name="Mueller-Roeber B."/>
            <person name="Pagarete A."/>
            <person name="Parker M."/>
            <person name="Probert I."/>
            <person name="Quesneville H."/>
            <person name="Raines C."/>
            <person name="Rensing S.A."/>
            <person name="Riano-Pachon D.M."/>
            <person name="Richier S."/>
            <person name="Rokitta S."/>
            <person name="Shiraiwa Y."/>
            <person name="Soanes D.M."/>
            <person name="van der Giezen M."/>
            <person name="Wahlund T.M."/>
            <person name="Williams B."/>
            <person name="Wilson W."/>
            <person name="Wolfe G."/>
            <person name="Wurch L.L."/>
        </authorList>
    </citation>
    <scope>NUCLEOTIDE SEQUENCE</scope>
</reference>
<dbReference type="EnsemblProtists" id="EOD26915">
    <property type="protein sequence ID" value="EOD26915"/>
    <property type="gene ID" value="EMIHUDRAFT_443328"/>
</dbReference>
<dbReference type="Proteomes" id="UP000013827">
    <property type="component" value="Unassembled WGS sequence"/>
</dbReference>
<feature type="compositionally biased region" description="Basic residues" evidence="1">
    <location>
        <begin position="127"/>
        <end position="139"/>
    </location>
</feature>
<name>A0A0D3JTT0_EMIH1</name>
<evidence type="ECO:0000313" key="3">
    <source>
        <dbReference type="Proteomes" id="UP000013827"/>
    </source>
</evidence>
<evidence type="ECO:0000313" key="2">
    <source>
        <dbReference type="EnsemblProtists" id="EOD26915"/>
    </source>
</evidence>
<accession>A0A0D3JTT0</accession>
<dbReference type="AlphaFoldDB" id="A0A0D3JTT0"/>
<evidence type="ECO:0000256" key="1">
    <source>
        <dbReference type="SAM" id="MobiDB-lite"/>
    </source>
</evidence>
<dbReference type="RefSeq" id="XP_005779344.1">
    <property type="nucleotide sequence ID" value="XM_005779287.1"/>
</dbReference>
<reference evidence="2" key="2">
    <citation type="submission" date="2024-10" db="UniProtKB">
        <authorList>
            <consortium name="EnsemblProtists"/>
        </authorList>
    </citation>
    <scope>IDENTIFICATION</scope>
</reference>
<dbReference type="GeneID" id="17272460"/>
<feature type="region of interest" description="Disordered" evidence="1">
    <location>
        <begin position="162"/>
        <end position="193"/>
    </location>
</feature>
<feature type="region of interest" description="Disordered" evidence="1">
    <location>
        <begin position="1"/>
        <end position="139"/>
    </location>
</feature>
<dbReference type="HOGENOM" id="CLU_1217483_0_0_1"/>
<dbReference type="KEGG" id="ehx:EMIHUDRAFT_443328"/>
<organism evidence="2 3">
    <name type="scientific">Emiliania huxleyi (strain CCMP1516)</name>
    <dbReference type="NCBI Taxonomy" id="280463"/>
    <lineage>
        <taxon>Eukaryota</taxon>
        <taxon>Haptista</taxon>
        <taxon>Haptophyta</taxon>
        <taxon>Prymnesiophyceae</taxon>
        <taxon>Isochrysidales</taxon>
        <taxon>Noelaerhabdaceae</taxon>
        <taxon>Emiliania</taxon>
    </lineage>
</organism>
<dbReference type="PaxDb" id="2903-EOD26915"/>
<feature type="compositionally biased region" description="Low complexity" evidence="1">
    <location>
        <begin position="40"/>
        <end position="50"/>
    </location>
</feature>
<sequence>SPPPLSLSPLSPPSRFHHPPPDAPHGADAPLLHREGGGRRQLAAAGGDAAPQRTGRGAQEAGVRHQVAPQLAARGRPLRPLRQRRRRAEPRGRRRAQADGAVEARPLQPAQEGAGGAGGASATAPRAGRRRVQRVPPRHGRRHLWRLRLRLSKVDALLRDAPVGGRGSRQLQSGSRLRRDAGVDGSRRDPRKDGLCRLEGQQRRLALGRWPRAATASCSCRLALFGEC</sequence>